<dbReference type="Gene3D" id="2.30.42.10">
    <property type="match status" value="1"/>
</dbReference>
<name>A0A841GRD6_9BACT</name>
<feature type="chain" id="PRO_5032666356" evidence="2">
    <location>
        <begin position="22"/>
        <end position="145"/>
    </location>
</feature>
<dbReference type="RefSeq" id="WP_170036224.1">
    <property type="nucleotide sequence ID" value="NZ_JABDTL010000002.1"/>
</dbReference>
<dbReference type="GO" id="GO:0008233">
    <property type="term" value="F:peptidase activity"/>
    <property type="evidence" value="ECO:0007669"/>
    <property type="project" value="UniProtKB-KW"/>
</dbReference>
<protein>
    <submittedName>
        <fullName evidence="3">C-terminal processing protease CtpA/Prc</fullName>
    </submittedName>
</protein>
<dbReference type="GO" id="GO:0006508">
    <property type="term" value="P:proteolysis"/>
    <property type="evidence" value="ECO:0007669"/>
    <property type="project" value="UniProtKB-KW"/>
</dbReference>
<reference evidence="3 4" key="1">
    <citation type="submission" date="2020-08" db="EMBL/GenBank/DDBJ databases">
        <title>Genomic Encyclopedia of Type Strains, Phase IV (KMG-IV): sequencing the most valuable type-strain genomes for metagenomic binning, comparative biology and taxonomic classification.</title>
        <authorList>
            <person name="Goeker M."/>
        </authorList>
    </citation>
    <scope>NUCLEOTIDE SEQUENCE [LARGE SCALE GENOMIC DNA]</scope>
    <source>
        <strain evidence="3 4">DSM 29007</strain>
    </source>
</reference>
<evidence type="ECO:0000313" key="3">
    <source>
        <dbReference type="EMBL" id="MBB6069690.1"/>
    </source>
</evidence>
<keyword evidence="3" id="KW-0378">Hydrolase</keyword>
<evidence type="ECO:0000313" key="4">
    <source>
        <dbReference type="Proteomes" id="UP000582837"/>
    </source>
</evidence>
<evidence type="ECO:0000256" key="1">
    <source>
        <dbReference type="SAM" id="MobiDB-lite"/>
    </source>
</evidence>
<gene>
    <name evidence="3" type="ORF">HNQ61_001307</name>
</gene>
<dbReference type="AlphaFoldDB" id="A0A841GRD6"/>
<proteinExistence type="predicted"/>
<sequence length="145" mass="15132">MSILAPGLALLLLPAALVAQTAGPTPGGSRPGGCRGVNTESSSITGVWPGGKPVEFPSYPTVADVHKDSPAELAGMRRGDLIILQDGHDLVVDPPTQPSFAGDTVQLMVRRGDTEVPLTVVLGRWEPQSGEERVCVRVEPASSRS</sequence>
<evidence type="ECO:0000256" key="2">
    <source>
        <dbReference type="SAM" id="SignalP"/>
    </source>
</evidence>
<dbReference type="SUPFAM" id="SSF50156">
    <property type="entry name" value="PDZ domain-like"/>
    <property type="match status" value="1"/>
</dbReference>
<keyword evidence="4" id="KW-1185">Reference proteome</keyword>
<dbReference type="InterPro" id="IPR036034">
    <property type="entry name" value="PDZ_sf"/>
</dbReference>
<comment type="caution">
    <text evidence="3">The sequence shown here is derived from an EMBL/GenBank/DDBJ whole genome shotgun (WGS) entry which is preliminary data.</text>
</comment>
<keyword evidence="2" id="KW-0732">Signal</keyword>
<feature type="signal peptide" evidence="2">
    <location>
        <begin position="1"/>
        <end position="21"/>
    </location>
</feature>
<feature type="region of interest" description="Disordered" evidence="1">
    <location>
        <begin position="22"/>
        <end position="49"/>
    </location>
</feature>
<dbReference type="EMBL" id="JACHIA010000003">
    <property type="protein sequence ID" value="MBB6069690.1"/>
    <property type="molecule type" value="Genomic_DNA"/>
</dbReference>
<feature type="compositionally biased region" description="Gly residues" evidence="1">
    <location>
        <begin position="25"/>
        <end position="35"/>
    </location>
</feature>
<dbReference type="Proteomes" id="UP000582837">
    <property type="component" value="Unassembled WGS sequence"/>
</dbReference>
<accession>A0A841GRD6</accession>
<keyword evidence="3" id="KW-0645">Protease</keyword>
<organism evidence="3 4">
    <name type="scientific">Longimicrobium terrae</name>
    <dbReference type="NCBI Taxonomy" id="1639882"/>
    <lineage>
        <taxon>Bacteria</taxon>
        <taxon>Pseudomonadati</taxon>
        <taxon>Gemmatimonadota</taxon>
        <taxon>Longimicrobiia</taxon>
        <taxon>Longimicrobiales</taxon>
        <taxon>Longimicrobiaceae</taxon>
        <taxon>Longimicrobium</taxon>
    </lineage>
</organism>